<reference evidence="1 2" key="1">
    <citation type="submission" date="2019-05" db="EMBL/GenBank/DDBJ databases">
        <title>We sequenced the genome of Paenibacillus hemerocallicola KCTC 33185 for further insight into its adaptation and study the phylogeny of Paenibacillus.</title>
        <authorList>
            <person name="Narsing Rao M.P."/>
        </authorList>
    </citation>
    <scope>NUCLEOTIDE SEQUENCE [LARGE SCALE GENOMIC DNA]</scope>
    <source>
        <strain evidence="1 2">KCTC 33185</strain>
    </source>
</reference>
<dbReference type="EMBL" id="VDCQ01000001">
    <property type="protein sequence ID" value="TNJ68240.1"/>
    <property type="molecule type" value="Genomic_DNA"/>
</dbReference>
<sequence>MARRFHYYNVFITHNSSATRLYFTDFLDKIKSINWQNRIRKINYHPTALFDLTVPNQDQMCRIASIGKYRQQIKPYIGDINSDKAQMIQNDIIEMVTFVAAPLQRTVLFEYNFYGSKVKDIEEYFNSFFSVNDPRNNWQVVFLPIDSNRSIADIKASNDIKELSIKINAGNNTFTQLLERSQAPNQKNSLFGTLMSTSNLIKQETDAPVIDISFGKGRKRKINLDTKEILGLIELLDIDNNESVQSCKVTFRNSTTGKNETLELKNVGILNDVVLEGDNGNHGWEFIGDKILEKYISKNRPRSNEFAGRGIKFIDSELPRLNTVPRERYSVPVQSGRRTDLEGDPA</sequence>
<comment type="caution">
    <text evidence="1">The sequence shown here is derived from an EMBL/GenBank/DDBJ whole genome shotgun (WGS) entry which is preliminary data.</text>
</comment>
<dbReference type="AlphaFoldDB" id="A0A5C4TIF0"/>
<evidence type="ECO:0000313" key="1">
    <source>
        <dbReference type="EMBL" id="TNJ68240.1"/>
    </source>
</evidence>
<dbReference type="OrthoDB" id="2677488at2"/>
<keyword evidence="2" id="KW-1185">Reference proteome</keyword>
<proteinExistence type="predicted"/>
<dbReference type="RefSeq" id="WP_139600217.1">
    <property type="nucleotide sequence ID" value="NZ_VDCQ01000001.1"/>
</dbReference>
<dbReference type="Proteomes" id="UP000307943">
    <property type="component" value="Unassembled WGS sequence"/>
</dbReference>
<evidence type="ECO:0000313" key="2">
    <source>
        <dbReference type="Proteomes" id="UP000307943"/>
    </source>
</evidence>
<gene>
    <name evidence="1" type="ORF">FE784_00845</name>
</gene>
<protein>
    <submittedName>
        <fullName evidence="1">Uncharacterized protein</fullName>
    </submittedName>
</protein>
<name>A0A5C4TIF0_9BACL</name>
<organism evidence="1 2">
    <name type="scientific">Paenibacillus hemerocallicola</name>
    <dbReference type="NCBI Taxonomy" id="1172614"/>
    <lineage>
        <taxon>Bacteria</taxon>
        <taxon>Bacillati</taxon>
        <taxon>Bacillota</taxon>
        <taxon>Bacilli</taxon>
        <taxon>Bacillales</taxon>
        <taxon>Paenibacillaceae</taxon>
        <taxon>Paenibacillus</taxon>
    </lineage>
</organism>
<accession>A0A5C4TIF0</accession>